<proteinExistence type="inferred from homology"/>
<dbReference type="RefSeq" id="WP_224789039.1">
    <property type="nucleotide sequence ID" value="NZ_CABVIE010000002.1"/>
</dbReference>
<dbReference type="Gene3D" id="3.40.30.10">
    <property type="entry name" value="Glutaredoxin"/>
    <property type="match status" value="1"/>
</dbReference>
<dbReference type="InterPro" id="IPR050217">
    <property type="entry name" value="Peroxiredoxin"/>
</dbReference>
<keyword evidence="7" id="KW-0575">Peroxidase</keyword>
<protein>
    <recommendedName>
        <fullName evidence="3">Thioredoxin peroxidase</fullName>
    </recommendedName>
</protein>
<evidence type="ECO:0000256" key="4">
    <source>
        <dbReference type="ARBA" id="ARBA00037420"/>
    </source>
</evidence>
<dbReference type="Proteomes" id="UP000325723">
    <property type="component" value="Unassembled WGS sequence"/>
</dbReference>
<dbReference type="GO" id="GO:0005829">
    <property type="term" value="C:cytosol"/>
    <property type="evidence" value="ECO:0007669"/>
    <property type="project" value="TreeGrafter"/>
</dbReference>
<evidence type="ECO:0000256" key="2">
    <source>
        <dbReference type="ARBA" id="ARBA00023002"/>
    </source>
</evidence>
<dbReference type="GO" id="GO:0042744">
    <property type="term" value="P:hydrogen peroxide catabolic process"/>
    <property type="evidence" value="ECO:0007669"/>
    <property type="project" value="TreeGrafter"/>
</dbReference>
<dbReference type="InterPro" id="IPR000866">
    <property type="entry name" value="AhpC/TSA"/>
</dbReference>
<dbReference type="PANTHER" id="PTHR10681:SF128">
    <property type="entry name" value="THIOREDOXIN-DEPENDENT PEROXIDE REDUCTASE, MITOCHONDRIAL"/>
    <property type="match status" value="1"/>
</dbReference>
<dbReference type="EMBL" id="CABVIE010000002">
    <property type="protein sequence ID" value="VVO65015.1"/>
    <property type="molecule type" value="Genomic_DNA"/>
</dbReference>
<reference evidence="7 8" key="1">
    <citation type="submission" date="2019-09" db="EMBL/GenBank/DDBJ databases">
        <authorList>
            <person name="Chandra G."/>
            <person name="Truman W A."/>
        </authorList>
    </citation>
    <scope>NUCLEOTIDE SEQUENCE [LARGE SCALE GENOMIC DNA]</scope>
    <source>
        <strain evidence="7">PS900</strain>
    </source>
</reference>
<dbReference type="InterPro" id="IPR013766">
    <property type="entry name" value="Thioredoxin_domain"/>
</dbReference>
<dbReference type="InterPro" id="IPR024706">
    <property type="entry name" value="Peroxiredoxin_AhpC-typ"/>
</dbReference>
<dbReference type="PIRSF" id="PIRSF000239">
    <property type="entry name" value="AHPC"/>
    <property type="match status" value="1"/>
</dbReference>
<dbReference type="PANTHER" id="PTHR10681">
    <property type="entry name" value="THIOREDOXIN PEROXIDASE"/>
    <property type="match status" value="1"/>
</dbReference>
<dbReference type="InterPro" id="IPR036249">
    <property type="entry name" value="Thioredoxin-like_sf"/>
</dbReference>
<comment type="function">
    <text evidence="4">Thiol-specific peroxidase that catalyzes the reduction of hydrogen peroxide and organic hydroperoxides to water and alcohols, respectively. Plays a role in cell protection against oxidative stress by detoxifying peroxides.</text>
</comment>
<sequence>MTLDAKPADELFMPPLRQGERAPEFTARTTLGDVSLSDYRGRWLLLFSHPADFTPVCTSEFIAFAKAKPHFDEMGCELLGLSVDGLFSHLAWIRDIRDRFGVEVNFPIIEDPSMAIARGYGMVGPDAADSSTARVTYVIDPEGIIRAMSWYPMNIGRSVDELIRLVTALQACDASGASTPEGWVKGGAMLEPVALSASEALLVEPRADEAWYFRWRRL</sequence>
<evidence type="ECO:0000313" key="7">
    <source>
        <dbReference type="EMBL" id="VVO65015.1"/>
    </source>
</evidence>
<evidence type="ECO:0000256" key="5">
    <source>
        <dbReference type="PIRSR" id="PIRSR000239-1"/>
    </source>
</evidence>
<dbReference type="NCBIfam" id="NF009668">
    <property type="entry name" value="PRK13189.1"/>
    <property type="match status" value="1"/>
</dbReference>
<feature type="domain" description="Thioredoxin" evidence="6">
    <location>
        <begin position="16"/>
        <end position="171"/>
    </location>
</feature>
<organism evidence="7 8">
    <name type="scientific">Pseudomonas fluorescens</name>
    <dbReference type="NCBI Taxonomy" id="294"/>
    <lineage>
        <taxon>Bacteria</taxon>
        <taxon>Pseudomonadati</taxon>
        <taxon>Pseudomonadota</taxon>
        <taxon>Gammaproteobacteria</taxon>
        <taxon>Pseudomonadales</taxon>
        <taxon>Pseudomonadaceae</taxon>
        <taxon>Pseudomonas</taxon>
    </lineage>
</organism>
<dbReference type="PROSITE" id="PS51352">
    <property type="entry name" value="THIOREDOXIN_2"/>
    <property type="match status" value="1"/>
</dbReference>
<gene>
    <name evidence="7" type="primary">prxU_1</name>
    <name evidence="7" type="ORF">PS900_01003</name>
</gene>
<comment type="caution">
    <text evidence="7">The sequence shown here is derived from an EMBL/GenBank/DDBJ whole genome shotgun (WGS) entry which is preliminary data.</text>
</comment>
<dbReference type="GO" id="GO:0006979">
    <property type="term" value="P:response to oxidative stress"/>
    <property type="evidence" value="ECO:0007669"/>
    <property type="project" value="TreeGrafter"/>
</dbReference>
<dbReference type="SUPFAM" id="SSF52833">
    <property type="entry name" value="Thioredoxin-like"/>
    <property type="match status" value="1"/>
</dbReference>
<feature type="active site" description="Cysteine sulfenic acid (-SOH) intermediate; for peroxidase activity" evidence="5">
    <location>
        <position position="57"/>
    </location>
</feature>
<dbReference type="GO" id="GO:0033554">
    <property type="term" value="P:cellular response to stress"/>
    <property type="evidence" value="ECO:0007669"/>
    <property type="project" value="TreeGrafter"/>
</dbReference>
<dbReference type="GO" id="GO:0045454">
    <property type="term" value="P:cell redox homeostasis"/>
    <property type="evidence" value="ECO:0007669"/>
    <property type="project" value="TreeGrafter"/>
</dbReference>
<evidence type="ECO:0000313" key="8">
    <source>
        <dbReference type="Proteomes" id="UP000325723"/>
    </source>
</evidence>
<name>A0A8H2NNY9_PSEFL</name>
<dbReference type="GO" id="GO:0008379">
    <property type="term" value="F:thioredoxin peroxidase activity"/>
    <property type="evidence" value="ECO:0007669"/>
    <property type="project" value="TreeGrafter"/>
</dbReference>
<accession>A0A8H2NNY9</accession>
<comment type="similarity">
    <text evidence="1">Belongs to the peroxiredoxin family. AhpC/Prx1 subfamily.</text>
</comment>
<dbReference type="AlphaFoldDB" id="A0A8H2NNY9"/>
<evidence type="ECO:0000256" key="3">
    <source>
        <dbReference type="ARBA" id="ARBA00032824"/>
    </source>
</evidence>
<dbReference type="Pfam" id="PF00578">
    <property type="entry name" value="AhpC-TSA"/>
    <property type="match status" value="1"/>
</dbReference>
<evidence type="ECO:0000259" key="6">
    <source>
        <dbReference type="PROSITE" id="PS51352"/>
    </source>
</evidence>
<keyword evidence="2 7" id="KW-0560">Oxidoreductase</keyword>
<evidence type="ECO:0000256" key="1">
    <source>
        <dbReference type="ARBA" id="ARBA00009796"/>
    </source>
</evidence>